<gene>
    <name evidence="2" type="ORF">GCM10011378_00010</name>
</gene>
<keyword evidence="1" id="KW-1133">Transmembrane helix</keyword>
<sequence length="70" mass="8411">MLISKDENFRTSSVYIASLILKHFNKKKTNKLNIFDIAQELKKHNIVKYRQIISGLFFLYTTGIIDFWQW</sequence>
<keyword evidence="1" id="KW-0812">Transmembrane</keyword>
<feature type="transmembrane region" description="Helical" evidence="1">
    <location>
        <begin position="52"/>
        <end position="69"/>
    </location>
</feature>
<dbReference type="Proteomes" id="UP000601361">
    <property type="component" value="Unassembled WGS sequence"/>
</dbReference>
<evidence type="ECO:0000313" key="3">
    <source>
        <dbReference type="Proteomes" id="UP000601361"/>
    </source>
</evidence>
<dbReference type="EMBL" id="BMGS01000001">
    <property type="protein sequence ID" value="GGG27197.1"/>
    <property type="molecule type" value="Genomic_DNA"/>
</dbReference>
<proteinExistence type="predicted"/>
<organism evidence="2 3">
    <name type="scientific">Hymenobacter glacieicola</name>
    <dbReference type="NCBI Taxonomy" id="1562124"/>
    <lineage>
        <taxon>Bacteria</taxon>
        <taxon>Pseudomonadati</taxon>
        <taxon>Bacteroidota</taxon>
        <taxon>Cytophagia</taxon>
        <taxon>Cytophagales</taxon>
        <taxon>Hymenobacteraceae</taxon>
        <taxon>Hymenobacter</taxon>
    </lineage>
</organism>
<keyword evidence="1" id="KW-0472">Membrane</keyword>
<reference evidence="3" key="1">
    <citation type="journal article" date="2019" name="Int. J. Syst. Evol. Microbiol.">
        <title>The Global Catalogue of Microorganisms (GCM) 10K type strain sequencing project: providing services to taxonomists for standard genome sequencing and annotation.</title>
        <authorList>
            <consortium name="The Broad Institute Genomics Platform"/>
            <consortium name="The Broad Institute Genome Sequencing Center for Infectious Disease"/>
            <person name="Wu L."/>
            <person name="Ma J."/>
        </authorList>
    </citation>
    <scope>NUCLEOTIDE SEQUENCE [LARGE SCALE GENOMIC DNA]</scope>
    <source>
        <strain evidence="3">CGMCC 1.12990</strain>
    </source>
</reference>
<evidence type="ECO:0000256" key="1">
    <source>
        <dbReference type="SAM" id="Phobius"/>
    </source>
</evidence>
<name>A0ABQ1WEA0_9BACT</name>
<comment type="caution">
    <text evidence="2">The sequence shown here is derived from an EMBL/GenBank/DDBJ whole genome shotgun (WGS) entry which is preliminary data.</text>
</comment>
<accession>A0ABQ1WEA0</accession>
<evidence type="ECO:0000313" key="2">
    <source>
        <dbReference type="EMBL" id="GGG27197.1"/>
    </source>
</evidence>
<protein>
    <submittedName>
        <fullName evidence="2">Uncharacterized protein</fullName>
    </submittedName>
</protein>
<keyword evidence="3" id="KW-1185">Reference proteome</keyword>